<name>A0AAD9K603_9ANNE</name>
<dbReference type="Gene3D" id="1.10.238.10">
    <property type="entry name" value="EF-hand"/>
    <property type="match status" value="1"/>
</dbReference>
<evidence type="ECO:0000313" key="2">
    <source>
        <dbReference type="Proteomes" id="UP001208570"/>
    </source>
</evidence>
<sequence>MEIASFDEIFLRLDFRQRGFLSQEQIQAYDETLNITPLCTPQVEAAISDICGTNSDGLVRPEHFVPVLQELQRRRQLENQIQWDFRALDNNGSQLITIQDALLLFQTVQGSRFSIHTWNKFVNSRQNPSGDVNFDEVRLWLCSQHSTEPSSDEDIADYSQAKFKEEYYRKMKGLARKKQHIWETRGLDALLFGDDLDFEDEISSHSLSSISINDVKDATCYKYDIIRRKLFEEMLKNHFGTDVWFSMNEGEQGDAVEQLQMEEKQLRQEGQLSEMCSNLLGAKITKQVAPLNVLVGELPGDVKTTQAILMQKILDMQKEGKSEKDIEKILRKEFKASFQDERSDKILIALNEREQMEQDYYMKTLSSDPKKQSEIRHAYIHLLRQHLMGTEEKSYLAAAVAVGLAEFCNGYNVPSIDPVRQRQEILAKEHLQHVKDKTYSPPDVTDNIQHDAASLLDLQLAAIRQMTLKHQQEQEVLEVMLKGKDSPQAKTASQVMNATERQSQIITLRNARNGWKENMMTTTSNRNWKILQEGE</sequence>
<gene>
    <name evidence="1" type="ORF">LSH36_52g07059</name>
</gene>
<accession>A0AAD9K603</accession>
<dbReference type="EMBL" id="JAODUP010000052">
    <property type="protein sequence ID" value="KAK2165312.1"/>
    <property type="molecule type" value="Genomic_DNA"/>
</dbReference>
<protein>
    <recommendedName>
        <fullName evidence="3">EF-hand domain-containing protein</fullName>
    </recommendedName>
</protein>
<evidence type="ECO:0000313" key="1">
    <source>
        <dbReference type="EMBL" id="KAK2165312.1"/>
    </source>
</evidence>
<comment type="caution">
    <text evidence="1">The sequence shown here is derived from an EMBL/GenBank/DDBJ whole genome shotgun (WGS) entry which is preliminary data.</text>
</comment>
<dbReference type="AlphaFoldDB" id="A0AAD9K603"/>
<keyword evidence="2" id="KW-1185">Reference proteome</keyword>
<proteinExistence type="predicted"/>
<evidence type="ECO:0008006" key="3">
    <source>
        <dbReference type="Google" id="ProtNLM"/>
    </source>
</evidence>
<dbReference type="SUPFAM" id="SSF47473">
    <property type="entry name" value="EF-hand"/>
    <property type="match status" value="1"/>
</dbReference>
<dbReference type="Proteomes" id="UP001208570">
    <property type="component" value="Unassembled WGS sequence"/>
</dbReference>
<dbReference type="InterPro" id="IPR011992">
    <property type="entry name" value="EF-hand-dom_pair"/>
</dbReference>
<organism evidence="1 2">
    <name type="scientific">Paralvinella palmiformis</name>
    <dbReference type="NCBI Taxonomy" id="53620"/>
    <lineage>
        <taxon>Eukaryota</taxon>
        <taxon>Metazoa</taxon>
        <taxon>Spiralia</taxon>
        <taxon>Lophotrochozoa</taxon>
        <taxon>Annelida</taxon>
        <taxon>Polychaeta</taxon>
        <taxon>Sedentaria</taxon>
        <taxon>Canalipalpata</taxon>
        <taxon>Terebellida</taxon>
        <taxon>Terebelliformia</taxon>
        <taxon>Alvinellidae</taxon>
        <taxon>Paralvinella</taxon>
    </lineage>
</organism>
<reference evidence="1" key="1">
    <citation type="journal article" date="2023" name="Mol. Biol. Evol.">
        <title>Third-Generation Sequencing Reveals the Adaptive Role of the Epigenome in Three Deep-Sea Polychaetes.</title>
        <authorList>
            <person name="Perez M."/>
            <person name="Aroh O."/>
            <person name="Sun Y."/>
            <person name="Lan Y."/>
            <person name="Juniper S.K."/>
            <person name="Young C.R."/>
            <person name="Angers B."/>
            <person name="Qian P.Y."/>
        </authorList>
    </citation>
    <scope>NUCLEOTIDE SEQUENCE</scope>
    <source>
        <strain evidence="1">P08H-3</strain>
    </source>
</reference>